<organism evidence="1 2">
    <name type="scientific">Klebsiella phage Matisse</name>
    <dbReference type="NCBI Taxonomy" id="1675607"/>
    <lineage>
        <taxon>Viruses</taxon>
        <taxon>Duplodnaviria</taxon>
        <taxon>Heunggongvirae</taxon>
        <taxon>Uroviricota</taxon>
        <taxon>Caudoviricetes</taxon>
        <taxon>Pantevenvirales</taxon>
        <taxon>Straboviridae</taxon>
        <taxon>Slopekvirus</taxon>
        <taxon>Slopekvirus matisse</taxon>
    </lineage>
</organism>
<accession>A0A0K1LPX2</accession>
<keyword evidence="2" id="KW-1185">Reference proteome</keyword>
<name>A0A0K1LPX2_9CAUD</name>
<evidence type="ECO:0000313" key="1">
    <source>
        <dbReference type="EMBL" id="AKU44577.1"/>
    </source>
</evidence>
<evidence type="ECO:0000313" key="2">
    <source>
        <dbReference type="Proteomes" id="UP000203408"/>
    </source>
</evidence>
<dbReference type="EMBL" id="KT001918">
    <property type="protein sequence ID" value="AKU44577.1"/>
    <property type="molecule type" value="Genomic_DNA"/>
</dbReference>
<proteinExistence type="predicted"/>
<protein>
    <submittedName>
        <fullName evidence="1">Uncharacterized protein</fullName>
    </submittedName>
</protein>
<dbReference type="GeneID" id="26613456"/>
<gene>
    <name evidence="1" type="ORF">CPT_Matisse273</name>
</gene>
<dbReference type="KEGG" id="vg:26613456"/>
<sequence>MTYEDMLNEVCAGKTAYRTTNPDMIVFREGDTIIRRTHRKCEVNQVFIATVEEQKATDWDIVIDEENHDELDHPIFILSETIGIRPFMHRNFWGIHDVR</sequence>
<dbReference type="Proteomes" id="UP000203408">
    <property type="component" value="Segment"/>
</dbReference>
<reference evidence="1 2" key="1">
    <citation type="journal article" date="2015" name="Genome Announc.">
        <title>Complete Genome Sequence of Carbapenemase-Producing Klebsiella pneumoniae Myophage Matisse.</title>
        <authorList>
            <person name="Provasek V.E."/>
            <person name="Lessor L.E."/>
            <person name="Cahill J.L."/>
            <person name="Rasche E.S."/>
            <person name="Kuty Everett G.F."/>
        </authorList>
    </citation>
    <scope>NUCLEOTIDE SEQUENCE [LARGE SCALE GENOMIC DNA]</scope>
</reference>
<dbReference type="RefSeq" id="YP_009194517.1">
    <property type="nucleotide sequence ID" value="NC_028750.1"/>
</dbReference>